<keyword evidence="2" id="KW-1185">Reference proteome</keyword>
<organism evidence="1 2">
    <name type="scientific">Rhodosorus marinus</name>
    <dbReference type="NCBI Taxonomy" id="101924"/>
    <lineage>
        <taxon>Eukaryota</taxon>
        <taxon>Rhodophyta</taxon>
        <taxon>Stylonematophyceae</taxon>
        <taxon>Stylonematales</taxon>
        <taxon>Stylonemataceae</taxon>
        <taxon>Rhodosorus</taxon>
    </lineage>
</organism>
<protein>
    <submittedName>
        <fullName evidence="1">Uncharacterized protein</fullName>
    </submittedName>
</protein>
<dbReference type="Proteomes" id="UP001157974">
    <property type="component" value="Unassembled WGS sequence"/>
</dbReference>
<name>A0AAV8UXW8_9RHOD</name>
<comment type="caution">
    <text evidence="1">The sequence shown here is derived from an EMBL/GenBank/DDBJ whole genome shotgun (WGS) entry which is preliminary data.</text>
</comment>
<proteinExistence type="predicted"/>
<dbReference type="EMBL" id="JAMWBK010000004">
    <property type="protein sequence ID" value="KAJ8905847.1"/>
    <property type="molecule type" value="Genomic_DNA"/>
</dbReference>
<dbReference type="AlphaFoldDB" id="A0AAV8UXW8"/>
<evidence type="ECO:0000313" key="1">
    <source>
        <dbReference type="EMBL" id="KAJ8905847.1"/>
    </source>
</evidence>
<sequence length="94" mass="11015">MKREDGKQYECFCELIQRVSVIRLDLRRNLTLLEYGIGIRMWTSSVDKLKAVRMSCEMAMNLLREAAMFVQLKVSESVSRMDAERIRRVLGNDL</sequence>
<evidence type="ECO:0000313" key="2">
    <source>
        <dbReference type="Proteomes" id="UP001157974"/>
    </source>
</evidence>
<gene>
    <name evidence="1" type="ORF">NDN08_002352</name>
</gene>
<reference evidence="1 2" key="1">
    <citation type="journal article" date="2023" name="Nat. Commun.">
        <title>Origin of minicircular mitochondrial genomes in red algae.</title>
        <authorList>
            <person name="Lee Y."/>
            <person name="Cho C.H."/>
            <person name="Lee Y.M."/>
            <person name="Park S.I."/>
            <person name="Yang J.H."/>
            <person name="West J.A."/>
            <person name="Bhattacharya D."/>
            <person name="Yoon H.S."/>
        </authorList>
    </citation>
    <scope>NUCLEOTIDE SEQUENCE [LARGE SCALE GENOMIC DNA]</scope>
    <source>
        <strain evidence="1 2">CCMP1338</strain>
        <tissue evidence="1">Whole cell</tissue>
    </source>
</reference>
<accession>A0AAV8UXW8</accession>